<dbReference type="AlphaFoldDB" id="A0A318NSI8"/>
<evidence type="ECO:0000259" key="2">
    <source>
        <dbReference type="PROSITE" id="PS50943"/>
    </source>
</evidence>
<dbReference type="SUPFAM" id="SSF47413">
    <property type="entry name" value="lambda repressor-like DNA-binding domains"/>
    <property type="match status" value="1"/>
</dbReference>
<dbReference type="Proteomes" id="UP000248333">
    <property type="component" value="Unassembled WGS sequence"/>
</dbReference>
<dbReference type="InterPro" id="IPR001387">
    <property type="entry name" value="Cro/C1-type_HTH"/>
</dbReference>
<evidence type="ECO:0000256" key="1">
    <source>
        <dbReference type="SAM" id="MobiDB-lite"/>
    </source>
</evidence>
<sequence>MTILEAVPVGRSKRGDSRFRDQANRLSARLRSARIERGLTQEQLAARAQVAVSTLRKIESGQVVEPGYFTVLSLASALALGLGDLQDACEPTPPYREDDHRQRPRSSSGLRSSTPARTTPTGK</sequence>
<name>A0A318NSI8_9ACTN</name>
<accession>A0A318NSI8</accession>
<evidence type="ECO:0000313" key="4">
    <source>
        <dbReference type="Proteomes" id="UP000248333"/>
    </source>
</evidence>
<feature type="region of interest" description="Disordered" evidence="1">
    <location>
        <begin position="85"/>
        <end position="123"/>
    </location>
</feature>
<feature type="domain" description="HTH cro/C1-type" evidence="2">
    <location>
        <begin position="30"/>
        <end position="85"/>
    </location>
</feature>
<keyword evidence="4" id="KW-1185">Reference proteome</keyword>
<protein>
    <recommendedName>
        <fullName evidence="2">HTH cro/C1-type domain-containing protein</fullName>
    </recommendedName>
</protein>
<proteinExistence type="predicted"/>
<dbReference type="Pfam" id="PF01381">
    <property type="entry name" value="HTH_3"/>
    <property type="match status" value="1"/>
</dbReference>
<dbReference type="PROSITE" id="PS50943">
    <property type="entry name" value="HTH_CROC1"/>
    <property type="match status" value="1"/>
</dbReference>
<evidence type="ECO:0000313" key="3">
    <source>
        <dbReference type="EMBL" id="PYC68760.1"/>
    </source>
</evidence>
<dbReference type="GO" id="GO:0003677">
    <property type="term" value="F:DNA binding"/>
    <property type="evidence" value="ECO:0007669"/>
    <property type="project" value="InterPro"/>
</dbReference>
<dbReference type="CDD" id="cd00093">
    <property type="entry name" value="HTH_XRE"/>
    <property type="match status" value="1"/>
</dbReference>
<gene>
    <name evidence="3" type="ORF">C7C45_17370</name>
</gene>
<dbReference type="InterPro" id="IPR010982">
    <property type="entry name" value="Lambda_DNA-bd_dom_sf"/>
</dbReference>
<organism evidence="3 4">
    <name type="scientific">Micromonospora arborensis</name>
    <dbReference type="NCBI Taxonomy" id="2116518"/>
    <lineage>
        <taxon>Bacteria</taxon>
        <taxon>Bacillati</taxon>
        <taxon>Actinomycetota</taxon>
        <taxon>Actinomycetes</taxon>
        <taxon>Micromonosporales</taxon>
        <taxon>Micromonosporaceae</taxon>
        <taxon>Micromonospora</taxon>
    </lineage>
</organism>
<comment type="caution">
    <text evidence="3">The sequence shown here is derived from an EMBL/GenBank/DDBJ whole genome shotgun (WGS) entry which is preliminary data.</text>
</comment>
<dbReference type="OrthoDB" id="5196639at2"/>
<reference evidence="3 4" key="1">
    <citation type="submission" date="2018-03" db="EMBL/GenBank/DDBJ databases">
        <title>Bioinformatic expansion and discovery of thiopeptide antibiotics.</title>
        <authorList>
            <person name="Schwalen C.J."/>
            <person name="Hudson G.A."/>
            <person name="Mitchell D.A."/>
        </authorList>
    </citation>
    <scope>NUCLEOTIDE SEQUENCE [LARGE SCALE GENOMIC DNA]</scope>
    <source>
        <strain evidence="3 4">NRRL 8041</strain>
    </source>
</reference>
<dbReference type="EMBL" id="PYBV01000021">
    <property type="protein sequence ID" value="PYC68760.1"/>
    <property type="molecule type" value="Genomic_DNA"/>
</dbReference>
<feature type="compositionally biased region" description="Polar residues" evidence="1">
    <location>
        <begin position="105"/>
        <end position="123"/>
    </location>
</feature>
<dbReference type="Gene3D" id="1.10.260.40">
    <property type="entry name" value="lambda repressor-like DNA-binding domains"/>
    <property type="match status" value="1"/>
</dbReference>
<dbReference type="SMART" id="SM00530">
    <property type="entry name" value="HTH_XRE"/>
    <property type="match status" value="1"/>
</dbReference>